<keyword evidence="2" id="KW-1185">Reference proteome</keyword>
<evidence type="ECO:0000313" key="1">
    <source>
        <dbReference type="EMBL" id="MBB5089974.1"/>
    </source>
</evidence>
<comment type="caution">
    <text evidence="1">The sequence shown here is derived from an EMBL/GenBank/DDBJ whole genome shotgun (WGS) entry which is preliminary data.</text>
</comment>
<accession>A0A7W8AGM4</accession>
<reference evidence="1 2" key="1">
    <citation type="submission" date="2020-08" db="EMBL/GenBank/DDBJ databases">
        <title>Genomic Encyclopedia of Type Strains, Phase IV (KMG-IV): sequencing the most valuable type-strain genomes for metagenomic binning, comparative biology and taxonomic classification.</title>
        <authorList>
            <person name="Goeker M."/>
        </authorList>
    </citation>
    <scope>NUCLEOTIDE SEQUENCE [LARGE SCALE GENOMIC DNA]</scope>
    <source>
        <strain evidence="1 2">DSM 25620</strain>
    </source>
</reference>
<organism evidence="1 2">
    <name type="scientific">Pseudochrobactrum saccharolyticum</name>
    <dbReference type="NCBI Taxonomy" id="354352"/>
    <lineage>
        <taxon>Bacteria</taxon>
        <taxon>Pseudomonadati</taxon>
        <taxon>Pseudomonadota</taxon>
        <taxon>Alphaproteobacteria</taxon>
        <taxon>Hyphomicrobiales</taxon>
        <taxon>Brucellaceae</taxon>
        <taxon>Pseudochrobactrum</taxon>
    </lineage>
</organism>
<dbReference type="Proteomes" id="UP000531231">
    <property type="component" value="Unassembled WGS sequence"/>
</dbReference>
<dbReference type="EMBL" id="JACHIL010000001">
    <property type="protein sequence ID" value="MBB5089974.1"/>
    <property type="molecule type" value="Genomic_DNA"/>
</dbReference>
<name>A0A7W8AGM4_9HYPH</name>
<dbReference type="AlphaFoldDB" id="A0A7W8AGM4"/>
<evidence type="ECO:0000313" key="2">
    <source>
        <dbReference type="Proteomes" id="UP000531231"/>
    </source>
</evidence>
<gene>
    <name evidence="1" type="ORF">HNQ68_000486</name>
</gene>
<protein>
    <submittedName>
        <fullName evidence="1">Uncharacterized protein</fullName>
    </submittedName>
</protein>
<proteinExistence type="predicted"/>
<sequence>MMDLLFKNQMANVPDLRHRLRQLRWFRATLRKHAGLITEMTGMRYDIDEKRLTEAFLNWIELVNQNKHYAAVDRKDFIIFAAGLVLKELIRLSPARAVNAPDKVLTGEMENLNEIIRFWPEGFLYTNYCICAIAAIQEQEFGISPDIDQSANDLRTWWTYKENASEMPGFAIAFLDKFLGQEPNWVMPDFASARAAVQRALGADNPAVALTQPSHN</sequence>